<protein>
    <submittedName>
        <fullName evidence="6">LysR family transcriptional regulator</fullName>
    </submittedName>
</protein>
<evidence type="ECO:0000259" key="5">
    <source>
        <dbReference type="PROSITE" id="PS50931"/>
    </source>
</evidence>
<keyword evidence="2" id="KW-0805">Transcription regulation</keyword>
<evidence type="ECO:0000313" key="6">
    <source>
        <dbReference type="EMBL" id="MFC5392975.1"/>
    </source>
</evidence>
<sequence>MFPNISLIQLRCFIGVAEHGGFTAAADRLCLSQSAVSQAIGGLERALGTKLLLRGRNQPALTAAGNRALVEARAALAAVSRLASCAESIEELSGTVRIGVVQSAAIRLLPGWLRLLRAEHPRIAVTLYEGTDPEVTGWVQAGIVEIGITSRTHPELAARPVHSDDYLAVLPTDHPLASHRTLPLKALDGQRMLLSGGGCETLIQELLAAAASHPEVICLVRDNATLLGMVREGLGLTIMPELAIDDDVGITTLPLEPPLRRTLHAATLPAEALAPAALAMLQLIERAPAGPDRSIRRGKRAHPG</sequence>
<dbReference type="Gene3D" id="3.40.190.10">
    <property type="entry name" value="Periplasmic binding protein-like II"/>
    <property type="match status" value="2"/>
</dbReference>
<dbReference type="PRINTS" id="PR00039">
    <property type="entry name" value="HTHLYSR"/>
</dbReference>
<evidence type="ECO:0000256" key="1">
    <source>
        <dbReference type="ARBA" id="ARBA00009437"/>
    </source>
</evidence>
<dbReference type="PANTHER" id="PTHR30346">
    <property type="entry name" value="TRANSCRIPTIONAL DUAL REGULATOR HCAR-RELATED"/>
    <property type="match status" value="1"/>
</dbReference>
<dbReference type="Proteomes" id="UP001596104">
    <property type="component" value="Unassembled WGS sequence"/>
</dbReference>
<reference evidence="7" key="1">
    <citation type="journal article" date="2019" name="Int. J. Syst. Evol. Microbiol.">
        <title>The Global Catalogue of Microorganisms (GCM) 10K type strain sequencing project: providing services to taxonomists for standard genome sequencing and annotation.</title>
        <authorList>
            <consortium name="The Broad Institute Genomics Platform"/>
            <consortium name="The Broad Institute Genome Sequencing Center for Infectious Disease"/>
            <person name="Wu L."/>
            <person name="Ma J."/>
        </authorList>
    </citation>
    <scope>NUCLEOTIDE SEQUENCE [LARGE SCALE GENOMIC DNA]</scope>
    <source>
        <strain evidence="7">CGMCC 1.16326</strain>
    </source>
</reference>
<dbReference type="InterPro" id="IPR005119">
    <property type="entry name" value="LysR_subst-bd"/>
</dbReference>
<evidence type="ECO:0000256" key="3">
    <source>
        <dbReference type="ARBA" id="ARBA00023125"/>
    </source>
</evidence>
<dbReference type="PANTHER" id="PTHR30346:SF0">
    <property type="entry name" value="HCA OPERON TRANSCRIPTIONAL ACTIVATOR HCAR"/>
    <property type="match status" value="1"/>
</dbReference>
<keyword evidence="4" id="KW-0804">Transcription</keyword>
<evidence type="ECO:0000256" key="4">
    <source>
        <dbReference type="ARBA" id="ARBA00023163"/>
    </source>
</evidence>
<dbReference type="SUPFAM" id="SSF46785">
    <property type="entry name" value="Winged helix' DNA-binding domain"/>
    <property type="match status" value="1"/>
</dbReference>
<feature type="domain" description="HTH lysR-type" evidence="5">
    <location>
        <begin position="5"/>
        <end position="62"/>
    </location>
</feature>
<dbReference type="Pfam" id="PF00126">
    <property type="entry name" value="HTH_1"/>
    <property type="match status" value="1"/>
</dbReference>
<dbReference type="InterPro" id="IPR000847">
    <property type="entry name" value="LysR_HTH_N"/>
</dbReference>
<evidence type="ECO:0000313" key="7">
    <source>
        <dbReference type="Proteomes" id="UP001596104"/>
    </source>
</evidence>
<gene>
    <name evidence="6" type="ORF">ACFPPC_10055</name>
</gene>
<dbReference type="PROSITE" id="PS50931">
    <property type="entry name" value="HTH_LYSR"/>
    <property type="match status" value="1"/>
</dbReference>
<proteinExistence type="inferred from homology"/>
<keyword evidence="3" id="KW-0238">DNA-binding</keyword>
<accession>A0ABW0H8M3</accession>
<organism evidence="6 7">
    <name type="scientific">Bosea vestrisii</name>
    <dbReference type="NCBI Taxonomy" id="151416"/>
    <lineage>
        <taxon>Bacteria</taxon>
        <taxon>Pseudomonadati</taxon>
        <taxon>Pseudomonadota</taxon>
        <taxon>Alphaproteobacteria</taxon>
        <taxon>Hyphomicrobiales</taxon>
        <taxon>Boseaceae</taxon>
        <taxon>Bosea</taxon>
    </lineage>
</organism>
<dbReference type="Pfam" id="PF03466">
    <property type="entry name" value="LysR_substrate"/>
    <property type="match status" value="1"/>
</dbReference>
<dbReference type="RefSeq" id="WP_377007863.1">
    <property type="nucleotide sequence ID" value="NZ_JBHSLV010000018.1"/>
</dbReference>
<comment type="caution">
    <text evidence="6">The sequence shown here is derived from an EMBL/GenBank/DDBJ whole genome shotgun (WGS) entry which is preliminary data.</text>
</comment>
<dbReference type="InterPro" id="IPR036388">
    <property type="entry name" value="WH-like_DNA-bd_sf"/>
</dbReference>
<dbReference type="InterPro" id="IPR036390">
    <property type="entry name" value="WH_DNA-bd_sf"/>
</dbReference>
<name>A0ABW0H8M3_9HYPH</name>
<dbReference type="SUPFAM" id="SSF53850">
    <property type="entry name" value="Periplasmic binding protein-like II"/>
    <property type="match status" value="1"/>
</dbReference>
<dbReference type="CDD" id="cd05466">
    <property type="entry name" value="PBP2_LTTR_substrate"/>
    <property type="match status" value="1"/>
</dbReference>
<comment type="similarity">
    <text evidence="1">Belongs to the LysR transcriptional regulatory family.</text>
</comment>
<dbReference type="Gene3D" id="1.10.10.10">
    <property type="entry name" value="Winged helix-like DNA-binding domain superfamily/Winged helix DNA-binding domain"/>
    <property type="match status" value="1"/>
</dbReference>
<dbReference type="EMBL" id="JBHSLV010000018">
    <property type="protein sequence ID" value="MFC5392975.1"/>
    <property type="molecule type" value="Genomic_DNA"/>
</dbReference>
<evidence type="ECO:0000256" key="2">
    <source>
        <dbReference type="ARBA" id="ARBA00023015"/>
    </source>
</evidence>
<keyword evidence="7" id="KW-1185">Reference proteome</keyword>